<accession>A0A177SQJ5</accession>
<dbReference type="InterPro" id="IPR001387">
    <property type="entry name" value="Cro/C1-type_HTH"/>
</dbReference>
<sequence length="82" mass="9490">MKTIHTAAYQRFLLLLVKARKEAGLTQQELSERLGRPQSYVSKFERGERRLDVIEFLEIARSLGGDPHKMLEEIVFVMPTDT</sequence>
<name>A0A177SQJ5_PSEPU</name>
<proteinExistence type="predicted"/>
<dbReference type="PROSITE" id="PS50943">
    <property type="entry name" value="HTH_CROC1"/>
    <property type="match status" value="1"/>
</dbReference>
<feature type="domain" description="HTH cro/C1-type" evidence="1">
    <location>
        <begin position="16"/>
        <end position="70"/>
    </location>
</feature>
<dbReference type="SMART" id="SM00530">
    <property type="entry name" value="HTH_XRE"/>
    <property type="match status" value="1"/>
</dbReference>
<dbReference type="Pfam" id="PF01381">
    <property type="entry name" value="HTH_3"/>
    <property type="match status" value="1"/>
</dbReference>
<dbReference type="Gene3D" id="1.10.260.40">
    <property type="entry name" value="lambda repressor-like DNA-binding domains"/>
    <property type="match status" value="1"/>
</dbReference>
<dbReference type="AlphaFoldDB" id="A0A177SQJ5"/>
<dbReference type="GO" id="GO:0003677">
    <property type="term" value="F:DNA binding"/>
    <property type="evidence" value="ECO:0007669"/>
    <property type="project" value="InterPro"/>
</dbReference>
<protein>
    <submittedName>
        <fullName evidence="2">Transcriptional regulator</fullName>
    </submittedName>
</protein>
<dbReference type="RefSeq" id="WP_064302379.1">
    <property type="nucleotide sequence ID" value="NZ_LUCV01000012.1"/>
</dbReference>
<organism evidence="2 3">
    <name type="scientific">Pseudomonas putida</name>
    <name type="common">Arthrobacter siderocapsulatus</name>
    <dbReference type="NCBI Taxonomy" id="303"/>
    <lineage>
        <taxon>Bacteria</taxon>
        <taxon>Pseudomonadati</taxon>
        <taxon>Pseudomonadota</taxon>
        <taxon>Gammaproteobacteria</taxon>
        <taxon>Pseudomonadales</taxon>
        <taxon>Pseudomonadaceae</taxon>
        <taxon>Pseudomonas</taxon>
    </lineage>
</organism>
<gene>
    <name evidence="2" type="ORF">AYO28_14230</name>
</gene>
<dbReference type="Proteomes" id="UP000077752">
    <property type="component" value="Unassembled WGS sequence"/>
</dbReference>
<evidence type="ECO:0000313" key="2">
    <source>
        <dbReference type="EMBL" id="OAI93247.1"/>
    </source>
</evidence>
<evidence type="ECO:0000259" key="1">
    <source>
        <dbReference type="PROSITE" id="PS50943"/>
    </source>
</evidence>
<dbReference type="CDD" id="cd00093">
    <property type="entry name" value="HTH_XRE"/>
    <property type="match status" value="1"/>
</dbReference>
<reference evidence="2 3" key="1">
    <citation type="submission" date="2016-03" db="EMBL/GenBank/DDBJ databases">
        <title>Draft Genome Assembly of Pseudomonas putida strain CBF10-2.</title>
        <authorList>
            <person name="Iyer R.S."/>
            <person name="Damania A."/>
        </authorList>
    </citation>
    <scope>NUCLEOTIDE SEQUENCE [LARGE SCALE GENOMIC DNA]</scope>
    <source>
        <strain evidence="2 3">CBF10-2</strain>
    </source>
</reference>
<dbReference type="SUPFAM" id="SSF47413">
    <property type="entry name" value="lambda repressor-like DNA-binding domains"/>
    <property type="match status" value="1"/>
</dbReference>
<evidence type="ECO:0000313" key="3">
    <source>
        <dbReference type="Proteomes" id="UP000077752"/>
    </source>
</evidence>
<dbReference type="EMBL" id="LUCV01000012">
    <property type="protein sequence ID" value="OAI93247.1"/>
    <property type="molecule type" value="Genomic_DNA"/>
</dbReference>
<comment type="caution">
    <text evidence="2">The sequence shown here is derived from an EMBL/GenBank/DDBJ whole genome shotgun (WGS) entry which is preliminary data.</text>
</comment>
<dbReference type="InterPro" id="IPR010982">
    <property type="entry name" value="Lambda_DNA-bd_dom_sf"/>
</dbReference>